<organism evidence="2 3">
    <name type="scientific">Ziziphus jujuba var. spinosa</name>
    <dbReference type="NCBI Taxonomy" id="714518"/>
    <lineage>
        <taxon>Eukaryota</taxon>
        <taxon>Viridiplantae</taxon>
        <taxon>Streptophyta</taxon>
        <taxon>Embryophyta</taxon>
        <taxon>Tracheophyta</taxon>
        <taxon>Spermatophyta</taxon>
        <taxon>Magnoliopsida</taxon>
        <taxon>eudicotyledons</taxon>
        <taxon>Gunneridae</taxon>
        <taxon>Pentapetalae</taxon>
        <taxon>rosids</taxon>
        <taxon>fabids</taxon>
        <taxon>Rosales</taxon>
        <taxon>Rhamnaceae</taxon>
        <taxon>Paliureae</taxon>
        <taxon>Ziziphus</taxon>
    </lineage>
</organism>
<feature type="compositionally biased region" description="Polar residues" evidence="1">
    <location>
        <begin position="507"/>
        <end position="524"/>
    </location>
</feature>
<feature type="compositionally biased region" description="Polar residues" evidence="1">
    <location>
        <begin position="1185"/>
        <end position="1199"/>
    </location>
</feature>
<dbReference type="PANTHER" id="PTHR31115">
    <property type="entry name" value="OS05G0107300 PROTEIN"/>
    <property type="match status" value="1"/>
</dbReference>
<sequence>MAANLRFESSSASSEDLAFAGSYPSGHRGNYANASLDRSGSFREGGESRMFSSGASTPRGGATLMADMPSLSHCLSLDPITIENHKYTRLGELRRALGIISFGSTAEDNSFGAAHSKPAPQVATEELRRFKASVQDACNKARIRTKRFDESIHKLNKYIEALNSKKQHWSEMISNERSSGLNLLKMGSQVPRNPVDHANQRVEDRSKNVLSKRARSSVAERAESRINTLARQPIAVGKDRDMLRDSGEGSDLVEEKIRRLPAGGESWDRKMKRKRSVGTVLSRPMDDGESKRAMYQKHTNDIGSQSCDAQNFRSGLSSGTTGINKFDGNSLPASSNGRAIPKNDTDKVSLSRDMMAGSSKERLKGNNKLNIREDGQVLSPNPLIKGKGSRAPRSGPVMAGNSSPNFPRTSTTLEGWEQPASVSKIHSISGANNRKRPVPTGASSPPMTQWVGQRPQKISRNRRANLVPPVSNHDEVQMSPEGRSPSDFGARLNSFGTNGSPLARSAVNGSQQLRVKLENISSPARLSESEESGAGENRENRSKEKGSGSGEVDEKGANAIQSTGPSILVTKKSKIIIKEETGDGVRRQGRTGRGSSFSRVSISPMREKLENVASAKPPKSTRLVSEKSGSKSGRPPLKKVSDRKAISRLGHISAISSPDFAGESDDDREEVLAAANFACNASHLACSGNFWKKMQPLFAPVSLEDTAYLKEQLKSKEENHESFSQTFGNGNGALGDFVHEQNFASQAYVSGGKTDILQDQVFGSDTLCGRLELDRSKKAPDLCQRVLSALIIDDETEEFEGNNGGRTSYRYSEDYPSDATFMAVDFEPRNMVFTELEHESNSDPLILKQHAVNNVSCYGNGSFGKGRSVHNPLFDHDLLKEDQGVVHLDNGVLSESSKNGADGPLPIFTNDSGISYEKMSLNERVLLELQSIGLYPETVPGLADGEDEAINFDILKLEKGLHQQVGKTNMQLKKIIEAVEESNEMEKRLDIMGLEQVAMDRLVELAYKKLLATRGSIASKSGIAKVPKQVAVAFMKRTLARCRKFEDTGKSCFSEPALQEIIYGVPRDKDAELTSMATANLPTESQNPKLEPILSGSLSGWAEQHDNNEKIGRITSGVFGSFSNPSEQDFAKTGPILNRGKKKEVLLDDVGGSPSLKASSNLGNGLLGSAKGKRSERERDKDTLARNSVSKTGRLQLGNQKGERKMKTKPKQKTAQLSTSANGSVTNTYPLATAFSEVVNNDSNTKREAGLIAHSSVLEDPSTENKEQMDFTNLQFNELDSIELGVVNEFGGNSDLGTWLNIDEDGLQEHDLVGLDIPMDDLSELNMHL</sequence>
<feature type="compositionally biased region" description="Polar residues" evidence="1">
    <location>
        <begin position="1213"/>
        <end position="1222"/>
    </location>
</feature>
<name>A0A978VN13_ZIZJJ</name>
<dbReference type="EMBL" id="JAEACU010000003">
    <property type="protein sequence ID" value="KAH7536938.1"/>
    <property type="molecule type" value="Genomic_DNA"/>
</dbReference>
<reference evidence="2" key="1">
    <citation type="journal article" date="2021" name="Front. Plant Sci.">
        <title>Chromosome-Scale Genome Assembly for Chinese Sour Jujube and Insights Into Its Genome Evolution and Domestication Signature.</title>
        <authorList>
            <person name="Shen L.-Y."/>
            <person name="Luo H."/>
            <person name="Wang X.-L."/>
            <person name="Wang X.-M."/>
            <person name="Qiu X.-J."/>
            <person name="Liu H."/>
            <person name="Zhou S.-S."/>
            <person name="Jia K.-H."/>
            <person name="Nie S."/>
            <person name="Bao Y.-T."/>
            <person name="Zhang R.-G."/>
            <person name="Yun Q.-Z."/>
            <person name="Chai Y.-H."/>
            <person name="Lu J.-Y."/>
            <person name="Li Y."/>
            <person name="Zhao S.-W."/>
            <person name="Mao J.-F."/>
            <person name="Jia S.-G."/>
            <person name="Mao Y.-M."/>
        </authorList>
    </citation>
    <scope>NUCLEOTIDE SEQUENCE</scope>
    <source>
        <strain evidence="2">AT0</strain>
        <tissue evidence="2">Leaf</tissue>
    </source>
</reference>
<feature type="compositionally biased region" description="Polar residues" evidence="1">
    <location>
        <begin position="420"/>
        <end position="432"/>
    </location>
</feature>
<feature type="compositionally biased region" description="Polar residues" evidence="1">
    <location>
        <begin position="441"/>
        <end position="451"/>
    </location>
</feature>
<comment type="caution">
    <text evidence="2">The sequence shown here is derived from an EMBL/GenBank/DDBJ whole genome shotgun (WGS) entry which is preliminary data.</text>
</comment>
<evidence type="ECO:0000313" key="3">
    <source>
        <dbReference type="Proteomes" id="UP000813462"/>
    </source>
</evidence>
<feature type="compositionally biased region" description="Basic and acidic residues" evidence="1">
    <location>
        <begin position="536"/>
        <end position="556"/>
    </location>
</feature>
<protein>
    <submittedName>
        <fullName evidence="2">Uncharacterized protein</fullName>
    </submittedName>
</protein>
<proteinExistence type="predicted"/>
<feature type="compositionally biased region" description="Polar residues" evidence="1">
    <location>
        <begin position="400"/>
        <end position="413"/>
    </location>
</feature>
<feature type="region of interest" description="Disordered" evidence="1">
    <location>
        <begin position="373"/>
        <end position="565"/>
    </location>
</feature>
<dbReference type="Proteomes" id="UP000813462">
    <property type="component" value="Unassembled WGS sequence"/>
</dbReference>
<feature type="region of interest" description="Disordered" evidence="1">
    <location>
        <begin position="37"/>
        <end position="58"/>
    </location>
</feature>
<evidence type="ECO:0000313" key="2">
    <source>
        <dbReference type="EMBL" id="KAH7536938.1"/>
    </source>
</evidence>
<evidence type="ECO:0000256" key="1">
    <source>
        <dbReference type="SAM" id="MobiDB-lite"/>
    </source>
</evidence>
<dbReference type="PANTHER" id="PTHR31115:SF2">
    <property type="entry name" value="OS05G0107300 PROTEIN"/>
    <property type="match status" value="1"/>
</dbReference>
<feature type="region of interest" description="Disordered" evidence="1">
    <location>
        <begin position="1152"/>
        <end position="1222"/>
    </location>
</feature>
<feature type="compositionally biased region" description="Basic and acidic residues" evidence="1">
    <location>
        <begin position="1173"/>
        <end position="1184"/>
    </location>
</feature>
<gene>
    <name evidence="2" type="ORF">FEM48_Zijuj03G0039300</name>
</gene>
<accession>A0A978VN13</accession>
<feature type="region of interest" description="Disordered" evidence="1">
    <location>
        <begin position="327"/>
        <end position="349"/>
    </location>
</feature>
<feature type="region of interest" description="Disordered" evidence="1">
    <location>
        <begin position="267"/>
        <end position="290"/>
    </location>
</feature>
<feature type="region of interest" description="Disordered" evidence="1">
    <location>
        <begin position="580"/>
        <end position="643"/>
    </location>
</feature>